<protein>
    <recommendedName>
        <fullName evidence="1">DUF4062 domain-containing protein</fullName>
    </recommendedName>
</protein>
<sequence length="203" mass="23131">MAQQLRVMVSSSVYGNEQLLNRIFATLSVNYEVWMSHKGTIPIRSTALTFTDCLEAVDNCDVFIGIINGRYGSGKIGGEPSITHQEMRRALELNKVRFCLVHEHVELARQILKPFLLPEGEGPFRLTGDGSLEPILWPKTNPVLSDLRVLGMYREMLREDVPLEERTGNWVQKYADDNDALIFLQAQFRDPQRLQELIASQKV</sequence>
<dbReference type="InterPro" id="IPR025139">
    <property type="entry name" value="DUF4062"/>
</dbReference>
<feature type="domain" description="DUF4062" evidence="1">
    <location>
        <begin position="6"/>
        <end position="90"/>
    </location>
</feature>
<dbReference type="RefSeq" id="WP_084443301.1">
    <property type="nucleotide sequence ID" value="NZ_FWWW01000025.1"/>
</dbReference>
<organism evidence="2 3">
    <name type="scientific">Hymenobacter roseosalivarius DSM 11622</name>
    <dbReference type="NCBI Taxonomy" id="645990"/>
    <lineage>
        <taxon>Bacteria</taxon>
        <taxon>Pseudomonadati</taxon>
        <taxon>Bacteroidota</taxon>
        <taxon>Cytophagia</taxon>
        <taxon>Cytophagales</taxon>
        <taxon>Hymenobacteraceae</taxon>
        <taxon>Hymenobacter</taxon>
    </lineage>
</organism>
<accession>A0A1W1UIC6</accession>
<dbReference type="STRING" id="645990.SAMN00120144_4210"/>
<dbReference type="OrthoDB" id="754716at2"/>
<reference evidence="2 3" key="1">
    <citation type="submission" date="2017-04" db="EMBL/GenBank/DDBJ databases">
        <authorList>
            <person name="Afonso C.L."/>
            <person name="Miller P.J."/>
            <person name="Scott M.A."/>
            <person name="Spackman E."/>
            <person name="Goraichik I."/>
            <person name="Dimitrov K.M."/>
            <person name="Suarez D.L."/>
            <person name="Swayne D.E."/>
        </authorList>
    </citation>
    <scope>NUCLEOTIDE SEQUENCE [LARGE SCALE GENOMIC DNA]</scope>
    <source>
        <strain evidence="2 3">DSM 11622</strain>
    </source>
</reference>
<evidence type="ECO:0000313" key="3">
    <source>
        <dbReference type="Proteomes" id="UP000192266"/>
    </source>
</evidence>
<name>A0A1W1UIC6_9BACT</name>
<dbReference type="Pfam" id="PF13271">
    <property type="entry name" value="DUF4062"/>
    <property type="match status" value="1"/>
</dbReference>
<evidence type="ECO:0000259" key="1">
    <source>
        <dbReference type="Pfam" id="PF13271"/>
    </source>
</evidence>
<proteinExistence type="predicted"/>
<dbReference type="Proteomes" id="UP000192266">
    <property type="component" value="Unassembled WGS sequence"/>
</dbReference>
<dbReference type="EMBL" id="FWWW01000025">
    <property type="protein sequence ID" value="SMB80858.1"/>
    <property type="molecule type" value="Genomic_DNA"/>
</dbReference>
<gene>
    <name evidence="2" type="ORF">SAMN00120144_4210</name>
</gene>
<keyword evidence="3" id="KW-1185">Reference proteome</keyword>
<evidence type="ECO:0000313" key="2">
    <source>
        <dbReference type="EMBL" id="SMB80858.1"/>
    </source>
</evidence>
<dbReference type="AlphaFoldDB" id="A0A1W1UIC6"/>